<evidence type="ECO:0000313" key="11">
    <source>
        <dbReference type="Proteomes" id="UP000245609"/>
    </source>
</evidence>
<dbReference type="Proteomes" id="UP000245609">
    <property type="component" value="Unassembled WGS sequence"/>
</dbReference>
<dbReference type="EMBL" id="MBFS01000479">
    <property type="protein sequence ID" value="PVV02402.1"/>
    <property type="molecule type" value="Genomic_DNA"/>
</dbReference>
<feature type="compositionally biased region" description="Low complexity" evidence="6">
    <location>
        <begin position="181"/>
        <end position="194"/>
    </location>
</feature>
<feature type="compositionally biased region" description="Polar residues" evidence="6">
    <location>
        <begin position="520"/>
        <end position="534"/>
    </location>
</feature>
<keyword evidence="5" id="KW-0175">Coiled coil</keyword>
<evidence type="ECO:0000256" key="5">
    <source>
        <dbReference type="SAM" id="Coils"/>
    </source>
</evidence>
<keyword evidence="4" id="KW-0539">Nucleus</keyword>
<keyword evidence="7" id="KW-1133">Transmembrane helix</keyword>
<dbReference type="PANTHER" id="PTHR14212">
    <property type="entry name" value="U4/U6-ASSOCIATED RNA SPLICING FACTOR-RELATED"/>
    <property type="match status" value="1"/>
</dbReference>
<organism evidence="10 11">
    <name type="scientific">Smittium megazygosporum</name>
    <dbReference type="NCBI Taxonomy" id="133381"/>
    <lineage>
        <taxon>Eukaryota</taxon>
        <taxon>Fungi</taxon>
        <taxon>Fungi incertae sedis</taxon>
        <taxon>Zoopagomycota</taxon>
        <taxon>Kickxellomycotina</taxon>
        <taxon>Harpellomycetes</taxon>
        <taxon>Harpellales</taxon>
        <taxon>Legeriomycetaceae</taxon>
        <taxon>Smittium</taxon>
    </lineage>
</organism>
<evidence type="ECO:0000256" key="3">
    <source>
        <dbReference type="ARBA" id="ARBA00023187"/>
    </source>
</evidence>
<evidence type="ECO:0000256" key="6">
    <source>
        <dbReference type="SAM" id="MobiDB-lite"/>
    </source>
</evidence>
<comment type="subcellular location">
    <subcellularLocation>
        <location evidence="1">Nucleus</location>
    </subcellularLocation>
</comment>
<dbReference type="STRING" id="133381.A0A2T9ZCW5"/>
<feature type="compositionally biased region" description="Polar residues" evidence="6">
    <location>
        <begin position="171"/>
        <end position="180"/>
    </location>
</feature>
<feature type="region of interest" description="Disordered" evidence="6">
    <location>
        <begin position="29"/>
        <end position="59"/>
    </location>
</feature>
<keyword evidence="2" id="KW-0507">mRNA processing</keyword>
<feature type="transmembrane region" description="Helical" evidence="7">
    <location>
        <begin position="473"/>
        <end position="497"/>
    </location>
</feature>
<gene>
    <name evidence="10" type="ORF">BB560_003147</name>
</gene>
<feature type="region of interest" description="Disordered" evidence="6">
    <location>
        <begin position="92"/>
        <end position="226"/>
    </location>
</feature>
<dbReference type="PANTHER" id="PTHR14212:SF0">
    <property type="entry name" value="U4_U6 SMALL NUCLEAR RIBONUCLEOPROTEIN PRP3"/>
    <property type="match status" value="1"/>
</dbReference>
<keyword evidence="3" id="KW-0508">mRNA splicing</keyword>
<keyword evidence="11" id="KW-1185">Reference proteome</keyword>
<evidence type="ECO:0000256" key="2">
    <source>
        <dbReference type="ARBA" id="ARBA00022664"/>
    </source>
</evidence>
<protein>
    <submittedName>
        <fullName evidence="10">Uncharacterized protein</fullName>
    </submittedName>
</protein>
<dbReference type="InterPro" id="IPR027104">
    <property type="entry name" value="Prp3"/>
</dbReference>
<dbReference type="OrthoDB" id="10264544at2759"/>
<dbReference type="InterPro" id="IPR010541">
    <property type="entry name" value="Prp3_C"/>
</dbReference>
<feature type="compositionally biased region" description="Polar residues" evidence="6">
    <location>
        <begin position="31"/>
        <end position="59"/>
    </location>
</feature>
<proteinExistence type="predicted"/>
<dbReference type="GO" id="GO:0000398">
    <property type="term" value="P:mRNA splicing, via spliceosome"/>
    <property type="evidence" value="ECO:0007669"/>
    <property type="project" value="InterPro"/>
</dbReference>
<keyword evidence="7" id="KW-0472">Membrane</keyword>
<feature type="compositionally biased region" description="Low complexity" evidence="6">
    <location>
        <begin position="92"/>
        <end position="114"/>
    </location>
</feature>
<feature type="region of interest" description="Disordered" evidence="6">
    <location>
        <begin position="516"/>
        <end position="539"/>
    </location>
</feature>
<dbReference type="Pfam" id="PF06544">
    <property type="entry name" value="Prp3_C"/>
    <property type="match status" value="1"/>
</dbReference>
<feature type="domain" description="Small nuclear ribonucleoprotein Prp3 C-terminal" evidence="8">
    <location>
        <begin position="450"/>
        <end position="595"/>
    </location>
</feature>
<reference evidence="10 11" key="1">
    <citation type="journal article" date="2018" name="MBio">
        <title>Comparative Genomics Reveals the Core Gene Toolbox for the Fungus-Insect Symbiosis.</title>
        <authorList>
            <person name="Wang Y."/>
            <person name="Stata M."/>
            <person name="Wang W."/>
            <person name="Stajich J.E."/>
            <person name="White M.M."/>
            <person name="Moncalvo J.M."/>
        </authorList>
    </citation>
    <scope>NUCLEOTIDE SEQUENCE [LARGE SCALE GENOMIC DNA]</scope>
    <source>
        <strain evidence="10 11">SC-DP-2</strain>
    </source>
</reference>
<feature type="domain" description="Pre-mRNA-splicing factor 3" evidence="9">
    <location>
        <begin position="218"/>
        <end position="426"/>
    </location>
</feature>
<dbReference type="GO" id="GO:0046540">
    <property type="term" value="C:U4/U6 x U5 tri-snRNP complex"/>
    <property type="evidence" value="ECO:0007669"/>
    <property type="project" value="InterPro"/>
</dbReference>
<dbReference type="AlphaFoldDB" id="A0A2T9ZCW5"/>
<evidence type="ECO:0000259" key="9">
    <source>
        <dbReference type="Pfam" id="PF08572"/>
    </source>
</evidence>
<evidence type="ECO:0000256" key="7">
    <source>
        <dbReference type="SAM" id="Phobius"/>
    </source>
</evidence>
<feature type="coiled-coil region" evidence="5">
    <location>
        <begin position="412"/>
        <end position="439"/>
    </location>
</feature>
<keyword evidence="7" id="KW-0812">Transmembrane</keyword>
<evidence type="ECO:0000259" key="8">
    <source>
        <dbReference type="Pfam" id="PF06544"/>
    </source>
</evidence>
<evidence type="ECO:0000256" key="4">
    <source>
        <dbReference type="ARBA" id="ARBA00023242"/>
    </source>
</evidence>
<name>A0A2T9ZCW5_9FUNG</name>
<accession>A0A2T9ZCW5</accession>
<dbReference type="CDD" id="cd24162">
    <property type="entry name" value="Prp3_C"/>
    <property type="match status" value="1"/>
</dbReference>
<dbReference type="InterPro" id="IPR013881">
    <property type="entry name" value="Pre-mRNA_splic_Prp3_dom"/>
</dbReference>
<dbReference type="Pfam" id="PF08572">
    <property type="entry name" value="PRP3"/>
    <property type="match status" value="1"/>
</dbReference>
<comment type="caution">
    <text evidence="10">The sequence shown here is derived from an EMBL/GenBank/DDBJ whole genome shotgun (WGS) entry which is preliminary data.</text>
</comment>
<sequence length="604" mass="67678">MSAQNQLDKKQIEAMIAQKKAEVMKKFASMSKANSGSTIQSPLVSKTTNNPPPANESSSKLNIDFIQAQIANAAAQARLRANNVMQNTQNLRNQSSISQNQSNSTLSQTENSSLPRGGLNAELHPMLKRNLNDPSPSGNQNKRRKNLALLPKFSTIKANQAKVTSEYRKPTPNSFLNKAVSSSGPSSQNKPSNPYLSHVYSAENRQGSEIPLPSPLNAQPKGRNRKGLNFVRHGTYIHMAEKMRSQARLEEMKKKIAEQMEKTGLQLEMMEADESLLVQKNPPEVEWWDAPLLRNPNYNDVFTLVNSIGISAEVKSAPITHLIQHPVPIPPPSTMTQVIAPKTLMLTKKEHKKLRRQRRQEELKDKREKIQMGLLPPEQPKLRISNLMNVMGAQAIQDPTKMEALARAQMQQRKAAHLKANAERKLSKEERKEKVVQKEKQDISKGVYTCVYKIGNLDNPKLRFKVNINAQQLSLSGILVIFSGFCLVVVEGGMRAINSYKKLMLRRMNWKEPALVLDPENQSTNNTSNPNLGKTDSAEQKDPILRSSKNFCSLVWEGQIPAKKFKSFKVKQCPTEAFAKSLLSRADIESYWDLAKSFVGSTSV</sequence>
<evidence type="ECO:0000256" key="1">
    <source>
        <dbReference type="ARBA" id="ARBA00004123"/>
    </source>
</evidence>
<evidence type="ECO:0000313" key="10">
    <source>
        <dbReference type="EMBL" id="PVV02402.1"/>
    </source>
</evidence>